<sequence>MKSIFKYISLLIFSGLIIPFYFLLQTGGKSLLNNRISNREATIPCQNEMPITFRIIKDMAKNLMPALKSENNL</sequence>
<proteinExistence type="predicted"/>
<protein>
    <submittedName>
        <fullName evidence="2">Uncharacterized protein</fullName>
    </submittedName>
</protein>
<evidence type="ECO:0000313" key="3">
    <source>
        <dbReference type="Proteomes" id="UP000199705"/>
    </source>
</evidence>
<feature type="transmembrane region" description="Helical" evidence="1">
    <location>
        <begin position="7"/>
        <end position="24"/>
    </location>
</feature>
<organism evidence="2 3">
    <name type="scientific">Mucilaginibacter gossypii</name>
    <dbReference type="NCBI Taxonomy" id="551996"/>
    <lineage>
        <taxon>Bacteria</taxon>
        <taxon>Pseudomonadati</taxon>
        <taxon>Bacteroidota</taxon>
        <taxon>Sphingobacteriia</taxon>
        <taxon>Sphingobacteriales</taxon>
        <taxon>Sphingobacteriaceae</taxon>
        <taxon>Mucilaginibacter</taxon>
    </lineage>
</organism>
<evidence type="ECO:0000313" key="2">
    <source>
        <dbReference type="EMBL" id="SDG85443.1"/>
    </source>
</evidence>
<keyword evidence="1" id="KW-0812">Transmembrane</keyword>
<dbReference type="Proteomes" id="UP000199705">
    <property type="component" value="Unassembled WGS sequence"/>
</dbReference>
<dbReference type="STRING" id="551996.SAMN05192573_105113"/>
<keyword evidence="3" id="KW-1185">Reference proteome</keyword>
<accession>A0A1G7XN13</accession>
<gene>
    <name evidence="2" type="ORF">SAMN05192573_105113</name>
</gene>
<keyword evidence="1" id="KW-1133">Transmembrane helix</keyword>
<evidence type="ECO:0000256" key="1">
    <source>
        <dbReference type="SAM" id="Phobius"/>
    </source>
</evidence>
<keyword evidence="1" id="KW-0472">Membrane</keyword>
<dbReference type="AlphaFoldDB" id="A0A1G7XN13"/>
<name>A0A1G7XN13_9SPHI</name>
<dbReference type="EMBL" id="FNCG01000005">
    <property type="protein sequence ID" value="SDG85443.1"/>
    <property type="molecule type" value="Genomic_DNA"/>
</dbReference>
<reference evidence="3" key="1">
    <citation type="submission" date="2016-10" db="EMBL/GenBank/DDBJ databases">
        <authorList>
            <person name="Varghese N."/>
            <person name="Submissions S."/>
        </authorList>
    </citation>
    <scope>NUCLEOTIDE SEQUENCE [LARGE SCALE GENOMIC DNA]</scope>
    <source>
        <strain evidence="3">Gh-67</strain>
    </source>
</reference>